<dbReference type="Proteomes" id="UP000011185">
    <property type="component" value="Unassembled WGS sequence"/>
</dbReference>
<dbReference type="VEuPathDB" id="MicrosporidiaDB:THOM_0349"/>
<organism evidence="1 2">
    <name type="scientific">Trachipleistophora hominis</name>
    <name type="common">Microsporidian parasite</name>
    <dbReference type="NCBI Taxonomy" id="72359"/>
    <lineage>
        <taxon>Eukaryota</taxon>
        <taxon>Fungi</taxon>
        <taxon>Fungi incertae sedis</taxon>
        <taxon>Microsporidia</taxon>
        <taxon>Pleistophoridae</taxon>
        <taxon>Trachipleistophora</taxon>
    </lineage>
</organism>
<evidence type="ECO:0000313" key="1">
    <source>
        <dbReference type="EMBL" id="ELQ76631.1"/>
    </source>
</evidence>
<gene>
    <name evidence="1" type="ORF">THOM_0349</name>
</gene>
<proteinExistence type="predicted"/>
<sequence>VEQWYLAWEKYVAARLAPLQRVIDHALKDVPACGSSYYRKAAYQKLRIVCVAMWAVKSRTCAFLKWKANRTTIGELMNQPFKCSSATWITGTSFGCTVCYTVKYQPHNVRQFKLSSPG</sequence>
<feature type="non-terminal residue" evidence="1">
    <location>
        <position position="1"/>
    </location>
</feature>
<name>L7K005_TRAHO</name>
<dbReference type="EMBL" id="JH993832">
    <property type="protein sequence ID" value="ELQ76631.1"/>
    <property type="molecule type" value="Genomic_DNA"/>
</dbReference>
<accession>L7K005</accession>
<dbReference type="HOGENOM" id="CLU_2078768_0_0_1"/>
<protein>
    <submittedName>
        <fullName evidence="1">Putative transposable element encoded protein</fullName>
    </submittedName>
</protein>
<keyword evidence="2" id="KW-1185">Reference proteome</keyword>
<dbReference type="InParanoid" id="L7K005"/>
<dbReference type="AlphaFoldDB" id="L7K005"/>
<reference evidence="1 2" key="1">
    <citation type="journal article" date="2012" name="PLoS Pathog.">
        <title>The genome of the obligate intracellular parasite Trachipleistophora hominis: new insights into microsporidian genome dynamics and reductive evolution.</title>
        <authorList>
            <person name="Heinz E."/>
            <person name="Williams T.A."/>
            <person name="Nakjang S."/>
            <person name="Noel C.J."/>
            <person name="Swan D.C."/>
            <person name="Goldberg A.V."/>
            <person name="Harris S.R."/>
            <person name="Weinmaier T."/>
            <person name="Markert S."/>
            <person name="Becher D."/>
            <person name="Bernhardt J."/>
            <person name="Dagan T."/>
            <person name="Hacker C."/>
            <person name="Lucocq J.M."/>
            <person name="Schweder T."/>
            <person name="Rattei T."/>
            <person name="Hall N."/>
            <person name="Hirt R.P."/>
            <person name="Embley T.M."/>
        </authorList>
    </citation>
    <scope>NUCLEOTIDE SEQUENCE [LARGE SCALE GENOMIC DNA]</scope>
</reference>
<evidence type="ECO:0000313" key="2">
    <source>
        <dbReference type="Proteomes" id="UP000011185"/>
    </source>
</evidence>